<proteinExistence type="predicted"/>
<dbReference type="EMBL" id="HBEK01001446">
    <property type="protein sequence ID" value="CAD8390859.1"/>
    <property type="molecule type" value="Transcribed_RNA"/>
</dbReference>
<feature type="region of interest" description="Disordered" evidence="1">
    <location>
        <begin position="216"/>
        <end position="270"/>
    </location>
</feature>
<reference evidence="2" key="1">
    <citation type="submission" date="2021-01" db="EMBL/GenBank/DDBJ databases">
        <authorList>
            <person name="Corre E."/>
            <person name="Pelletier E."/>
            <person name="Niang G."/>
            <person name="Scheremetjew M."/>
            <person name="Finn R."/>
            <person name="Kale V."/>
            <person name="Holt S."/>
            <person name="Cochrane G."/>
            <person name="Meng A."/>
            <person name="Brown T."/>
            <person name="Cohen L."/>
        </authorList>
    </citation>
    <scope>NUCLEOTIDE SEQUENCE</scope>
    <source>
        <strain evidence="2">UTEX LB 2760</strain>
    </source>
</reference>
<accession>A0A7S0BEJ4</accession>
<gene>
    <name evidence="2" type="ORF">RMAR0315_LOCUS834</name>
</gene>
<name>A0A7S0BEJ4_9RHOD</name>
<sequence length="300" mass="32989">MPKKRALGTDAELLALLSNASSPEAPKSSTKPLKTKDKEPIEASAQLEEAEDDYDEEDLFDDEEEEVKTLEDYDEDDRDEIDQYIGEMATQRGVTAKVLDVNEDEYITVTEGPDKDFIWGDDLAEEDKVAFDAGLDEAPRIGIFGGTAKEAARRGEIVEGSSDWFARQLFETSLSVQETNSLAWLKWVKGVGAPPPEMEQVMATRFPKPKLGTIIGTPTPMVSLSGDEDEADDDEDEDEVDIESNDSEILNAEETDDDAEDVDDIGEGDDIADLDDLVDVVQDLGLNVDLEEISVADENS</sequence>
<organism evidence="2">
    <name type="scientific">Rhodosorus marinus</name>
    <dbReference type="NCBI Taxonomy" id="101924"/>
    <lineage>
        <taxon>Eukaryota</taxon>
        <taxon>Rhodophyta</taxon>
        <taxon>Stylonematophyceae</taxon>
        <taxon>Stylonematales</taxon>
        <taxon>Stylonemataceae</taxon>
        <taxon>Rhodosorus</taxon>
    </lineage>
</organism>
<feature type="compositionally biased region" description="Acidic residues" evidence="1">
    <location>
        <begin position="48"/>
        <end position="77"/>
    </location>
</feature>
<evidence type="ECO:0000313" key="2">
    <source>
        <dbReference type="EMBL" id="CAD8390859.1"/>
    </source>
</evidence>
<evidence type="ECO:0000256" key="1">
    <source>
        <dbReference type="SAM" id="MobiDB-lite"/>
    </source>
</evidence>
<feature type="region of interest" description="Disordered" evidence="1">
    <location>
        <begin position="17"/>
        <end position="77"/>
    </location>
</feature>
<feature type="compositionally biased region" description="Low complexity" evidence="1">
    <location>
        <begin position="17"/>
        <end position="26"/>
    </location>
</feature>
<feature type="compositionally biased region" description="Acidic residues" evidence="1">
    <location>
        <begin position="226"/>
        <end position="270"/>
    </location>
</feature>
<dbReference type="AlphaFoldDB" id="A0A7S0BEJ4"/>
<protein>
    <submittedName>
        <fullName evidence="2">Uncharacterized protein</fullName>
    </submittedName>
</protein>